<evidence type="ECO:0000313" key="5">
    <source>
        <dbReference type="Proteomes" id="UP000228934"/>
    </source>
</evidence>
<protein>
    <submittedName>
        <fullName evidence="4">Uncharacterized protein</fullName>
    </submittedName>
</protein>
<accession>A0A2G9SH41</accession>
<sequence length="174" mass="19921">MKLEAVDKRNPMLIRVCTIVQREENRIQLHFDGWSSFYDYWVDADSPDIHPVLETRLQFLDRAVLSLVVKGSDMCGDHDMAHIIRNAVGCPYSEVNLNRESLLQDRLSGEKPLPAYSPLKPRRPGTPNPTPDPHPDSPQSRKSPTPTEEQFGKGSMWEMAEWLEDEAEIKPQIK</sequence>
<dbReference type="Gene3D" id="2.30.30.140">
    <property type="match status" value="1"/>
</dbReference>
<dbReference type="AlphaFoldDB" id="A0A2G9SH41"/>
<dbReference type="GO" id="GO:0003682">
    <property type="term" value="F:chromatin binding"/>
    <property type="evidence" value="ECO:0007669"/>
    <property type="project" value="TreeGrafter"/>
</dbReference>
<keyword evidence="1" id="KW-0677">Repeat</keyword>
<feature type="region of interest" description="Disordered" evidence="3">
    <location>
        <begin position="108"/>
        <end position="174"/>
    </location>
</feature>
<feature type="repeat" description="MBT" evidence="2">
    <location>
        <begin position="1"/>
        <end position="65"/>
    </location>
</feature>
<dbReference type="GO" id="GO:0005634">
    <property type="term" value="C:nucleus"/>
    <property type="evidence" value="ECO:0007669"/>
    <property type="project" value="InterPro"/>
</dbReference>
<dbReference type="Pfam" id="PF02820">
    <property type="entry name" value="MBT"/>
    <property type="match status" value="1"/>
</dbReference>
<evidence type="ECO:0000313" key="4">
    <source>
        <dbReference type="EMBL" id="PIO39415.1"/>
    </source>
</evidence>
<dbReference type="GO" id="GO:0045892">
    <property type="term" value="P:negative regulation of DNA-templated transcription"/>
    <property type="evidence" value="ECO:0007669"/>
    <property type="project" value="TreeGrafter"/>
</dbReference>
<feature type="non-terminal residue" evidence="4">
    <location>
        <position position="174"/>
    </location>
</feature>
<dbReference type="PANTHER" id="PTHR12247">
    <property type="entry name" value="POLYCOMB GROUP PROTEIN"/>
    <property type="match status" value="1"/>
</dbReference>
<evidence type="ECO:0000256" key="1">
    <source>
        <dbReference type="ARBA" id="ARBA00022737"/>
    </source>
</evidence>
<dbReference type="InterPro" id="IPR050548">
    <property type="entry name" value="PcG_chromatin_remod_factors"/>
</dbReference>
<dbReference type="PROSITE" id="PS51079">
    <property type="entry name" value="MBT"/>
    <property type="match status" value="1"/>
</dbReference>
<dbReference type="OrthoDB" id="8188861at2759"/>
<dbReference type="Proteomes" id="UP000228934">
    <property type="component" value="Unassembled WGS sequence"/>
</dbReference>
<reference evidence="5" key="1">
    <citation type="journal article" date="2017" name="Nat. Commun.">
        <title>The North American bullfrog draft genome provides insight into hormonal regulation of long noncoding RNA.</title>
        <authorList>
            <person name="Hammond S.A."/>
            <person name="Warren R.L."/>
            <person name="Vandervalk B.P."/>
            <person name="Kucuk E."/>
            <person name="Khan H."/>
            <person name="Gibb E.A."/>
            <person name="Pandoh P."/>
            <person name="Kirk H."/>
            <person name="Zhao Y."/>
            <person name="Jones M."/>
            <person name="Mungall A.J."/>
            <person name="Coope R."/>
            <person name="Pleasance S."/>
            <person name="Moore R.A."/>
            <person name="Holt R.A."/>
            <person name="Round J.M."/>
            <person name="Ohora S."/>
            <person name="Walle B.V."/>
            <person name="Veldhoen N."/>
            <person name="Helbing C.C."/>
            <person name="Birol I."/>
        </authorList>
    </citation>
    <scope>NUCLEOTIDE SEQUENCE [LARGE SCALE GENOMIC DNA]</scope>
</reference>
<proteinExistence type="predicted"/>
<keyword evidence="5" id="KW-1185">Reference proteome</keyword>
<organism evidence="4 5">
    <name type="scientific">Aquarana catesbeiana</name>
    <name type="common">American bullfrog</name>
    <name type="synonym">Rana catesbeiana</name>
    <dbReference type="NCBI Taxonomy" id="8400"/>
    <lineage>
        <taxon>Eukaryota</taxon>
        <taxon>Metazoa</taxon>
        <taxon>Chordata</taxon>
        <taxon>Craniata</taxon>
        <taxon>Vertebrata</taxon>
        <taxon>Euteleostomi</taxon>
        <taxon>Amphibia</taxon>
        <taxon>Batrachia</taxon>
        <taxon>Anura</taxon>
        <taxon>Neobatrachia</taxon>
        <taxon>Ranoidea</taxon>
        <taxon>Ranidae</taxon>
        <taxon>Aquarana</taxon>
    </lineage>
</organism>
<dbReference type="GO" id="GO:0042393">
    <property type="term" value="F:histone binding"/>
    <property type="evidence" value="ECO:0007669"/>
    <property type="project" value="TreeGrafter"/>
</dbReference>
<dbReference type="PANTHER" id="PTHR12247:SF131">
    <property type="entry name" value="LD05287P"/>
    <property type="match status" value="1"/>
</dbReference>
<evidence type="ECO:0000256" key="3">
    <source>
        <dbReference type="SAM" id="MobiDB-lite"/>
    </source>
</evidence>
<dbReference type="EMBL" id="KV924488">
    <property type="protein sequence ID" value="PIO39415.1"/>
    <property type="molecule type" value="Genomic_DNA"/>
</dbReference>
<dbReference type="SMART" id="SM00561">
    <property type="entry name" value="MBT"/>
    <property type="match status" value="1"/>
</dbReference>
<gene>
    <name evidence="4" type="ORF">AB205_0006720</name>
</gene>
<dbReference type="SUPFAM" id="SSF63748">
    <property type="entry name" value="Tudor/PWWP/MBT"/>
    <property type="match status" value="1"/>
</dbReference>
<evidence type="ECO:0000256" key="2">
    <source>
        <dbReference type="PROSITE-ProRule" id="PRU00459"/>
    </source>
</evidence>
<name>A0A2G9SH41_AQUCT</name>
<dbReference type="InterPro" id="IPR004092">
    <property type="entry name" value="Mbt"/>
</dbReference>